<dbReference type="STRING" id="135651.G0MAH0"/>
<dbReference type="eggNOG" id="KOG2701">
    <property type="taxonomic scope" value="Eukaryota"/>
</dbReference>
<dbReference type="InParanoid" id="G0MAH0"/>
<keyword evidence="3" id="KW-1185">Reference proteome</keyword>
<dbReference type="OMA" id="QTHEYEM"/>
<dbReference type="Proteomes" id="UP000008068">
    <property type="component" value="Unassembled WGS sequence"/>
</dbReference>
<evidence type="ECO:0000313" key="2">
    <source>
        <dbReference type="EMBL" id="EGT40305.1"/>
    </source>
</evidence>
<accession>G0MAH0</accession>
<gene>
    <name evidence="2" type="ORF">CAEBREN_16926</name>
</gene>
<evidence type="ECO:0000313" key="3">
    <source>
        <dbReference type="Proteomes" id="UP000008068"/>
    </source>
</evidence>
<name>G0MAH0_CAEBE</name>
<evidence type="ECO:0000259" key="1">
    <source>
        <dbReference type="Pfam" id="PF21673"/>
    </source>
</evidence>
<reference evidence="3" key="1">
    <citation type="submission" date="2011-07" db="EMBL/GenBank/DDBJ databases">
        <authorList>
            <consortium name="Caenorhabditis brenneri Sequencing and Analysis Consortium"/>
            <person name="Wilson R.K."/>
        </authorList>
    </citation>
    <scope>NUCLEOTIDE SEQUENCE [LARGE SCALE GENOMIC DNA]</scope>
    <source>
        <strain evidence="3">PB2801</strain>
    </source>
</reference>
<dbReference type="PANTHER" id="PTHR16441:SF0">
    <property type="entry name" value="COILED-COIL DOMAIN-CONTAINING PROTEIN 93"/>
    <property type="match status" value="1"/>
</dbReference>
<organism evidence="3">
    <name type="scientific">Caenorhabditis brenneri</name>
    <name type="common">Nematode worm</name>
    <dbReference type="NCBI Taxonomy" id="135651"/>
    <lineage>
        <taxon>Eukaryota</taxon>
        <taxon>Metazoa</taxon>
        <taxon>Ecdysozoa</taxon>
        <taxon>Nematoda</taxon>
        <taxon>Chromadorea</taxon>
        <taxon>Rhabditida</taxon>
        <taxon>Rhabditina</taxon>
        <taxon>Rhabditomorpha</taxon>
        <taxon>Rhabditoidea</taxon>
        <taxon>Rhabditidae</taxon>
        <taxon>Peloderinae</taxon>
        <taxon>Caenorhabditis</taxon>
    </lineage>
</organism>
<dbReference type="AlphaFoldDB" id="G0MAH0"/>
<protein>
    <recommendedName>
        <fullName evidence="1">CCDC93 N-terminal domain-containing protein</fullName>
    </recommendedName>
</protein>
<dbReference type="Pfam" id="PF21673">
    <property type="entry name" value="CCDC93_N"/>
    <property type="match status" value="1"/>
</dbReference>
<dbReference type="HOGENOM" id="CLU_486837_0_0_1"/>
<dbReference type="InterPro" id="IPR039116">
    <property type="entry name" value="CCDC93"/>
</dbReference>
<feature type="domain" description="CCDC93 N-terminal" evidence="1">
    <location>
        <begin position="19"/>
        <end position="120"/>
    </location>
</feature>
<proteinExistence type="predicted"/>
<dbReference type="EMBL" id="GL379788">
    <property type="protein sequence ID" value="EGT40305.1"/>
    <property type="molecule type" value="Genomic_DNA"/>
</dbReference>
<dbReference type="PANTHER" id="PTHR16441">
    <property type="entry name" value="FIDIPIDINE"/>
    <property type="match status" value="1"/>
</dbReference>
<sequence>MYQVKPVPTAAATKELSEEEMCMEVLSLSKYHRRFEEDMSKYNTFIGSVIIAMNVYNSDCESKIIPLVNIAERDLTGKRAQCRAIITRLELMHCPHRVSLKALSELDFPPLRPMVEWLVNINVLERNNAFEFRQSFLNYFDQTFDTEMLALSEWRTQLSKVTDYAMQQTCTCRSFLSQVFGKNMTAEERMAKYAWIIRLHQEAHPRPGNCMGMNPPAAVNRPGPQAIFGEDTASDVIQYRTFLTDVLRKINIDQDLMYLDYKLECEARAHFRMKVEMEFFKTDLKELEAEKLEYKESALKAISVKLEEILQKARIFKVQVLKHRVCTRDILIEWGNQYLVDKPDAKDDKRIVYAKLGDYDLAYDKIIRNIKVQIYEIRKMIAKIHPSSQKSAASFAGSRDLVVKPLDTSHVDVILRLAYHITQGMEESQNVPEVDQENPDKAVLYYEAFFGYVDDLTQILYDFYWKSISMIKKRQELVNKYDGLRNKMRERQRKLVRYDQLIDHLFHSNNTLQQAAHFVKEESVHVLELRKEIVEMVTKGDSRNVVKNTHLKDLMAIEIV</sequence>
<dbReference type="GO" id="GO:0006893">
    <property type="term" value="P:Golgi to plasma membrane transport"/>
    <property type="evidence" value="ECO:0007669"/>
    <property type="project" value="TreeGrafter"/>
</dbReference>
<dbReference type="InterPro" id="IPR048747">
    <property type="entry name" value="CCDC93_N"/>
</dbReference>